<evidence type="ECO:0000256" key="1">
    <source>
        <dbReference type="SAM" id="SignalP"/>
    </source>
</evidence>
<proteinExistence type="predicted"/>
<gene>
    <name evidence="2" type="ORF">GWK10_02165</name>
</gene>
<dbReference type="InterPro" id="IPR045444">
    <property type="entry name" value="DUF6503"/>
</dbReference>
<keyword evidence="3" id="KW-1185">Reference proteome</keyword>
<feature type="signal peptide" evidence="1">
    <location>
        <begin position="1"/>
        <end position="18"/>
    </location>
</feature>
<dbReference type="RefSeq" id="WP_164029254.1">
    <property type="nucleotide sequence ID" value="NZ_JAABOQ010000001.1"/>
</dbReference>
<evidence type="ECO:0008006" key="4">
    <source>
        <dbReference type="Google" id="ProtNLM"/>
    </source>
</evidence>
<reference evidence="2 3" key="1">
    <citation type="submission" date="2020-01" db="EMBL/GenBank/DDBJ databases">
        <title>Spongiivirga citrea KCTC 32990T.</title>
        <authorList>
            <person name="Wang G."/>
        </authorList>
    </citation>
    <scope>NUCLEOTIDE SEQUENCE [LARGE SCALE GENOMIC DNA]</scope>
    <source>
        <strain evidence="2 3">KCTC 32990</strain>
    </source>
</reference>
<dbReference type="Proteomes" id="UP000474296">
    <property type="component" value="Unassembled WGS sequence"/>
</dbReference>
<keyword evidence="1" id="KW-0732">Signal</keyword>
<dbReference type="AlphaFoldDB" id="A0A6M0CGG4"/>
<feature type="chain" id="PRO_5027036981" description="Threonine synthase" evidence="1">
    <location>
        <begin position="19"/>
        <end position="266"/>
    </location>
</feature>
<dbReference type="PROSITE" id="PS51257">
    <property type="entry name" value="PROKAR_LIPOPROTEIN"/>
    <property type="match status" value="1"/>
</dbReference>
<organism evidence="2 3">
    <name type="scientific">Spongiivirga citrea</name>
    <dbReference type="NCBI Taxonomy" id="1481457"/>
    <lineage>
        <taxon>Bacteria</taxon>
        <taxon>Pseudomonadati</taxon>
        <taxon>Bacteroidota</taxon>
        <taxon>Flavobacteriia</taxon>
        <taxon>Flavobacteriales</taxon>
        <taxon>Flavobacteriaceae</taxon>
        <taxon>Spongiivirga</taxon>
    </lineage>
</organism>
<comment type="caution">
    <text evidence="2">The sequence shown here is derived from an EMBL/GenBank/DDBJ whole genome shotgun (WGS) entry which is preliminary data.</text>
</comment>
<dbReference type="EMBL" id="JAABOQ010000001">
    <property type="protein sequence ID" value="NER15993.1"/>
    <property type="molecule type" value="Genomic_DNA"/>
</dbReference>
<name>A0A6M0CGG4_9FLAO</name>
<evidence type="ECO:0000313" key="2">
    <source>
        <dbReference type="EMBL" id="NER15993.1"/>
    </source>
</evidence>
<accession>A0A6M0CGG4</accession>
<dbReference type="Pfam" id="PF20113">
    <property type="entry name" value="DUF6503"/>
    <property type="match status" value="1"/>
</dbReference>
<protein>
    <recommendedName>
        <fullName evidence="4">Threonine synthase</fullName>
    </recommendedName>
</protein>
<evidence type="ECO:0000313" key="3">
    <source>
        <dbReference type="Proteomes" id="UP000474296"/>
    </source>
</evidence>
<sequence length="266" mass="30024">MKNTILVAALLLMFTACKQEQKESSTVETAVAEKVKPSKVYPADVAAIFNAHGGLETWKKMNSMSFEIVKEDGNEKQTIDLKSRNDLIETPSHTIGFDGTKSWLLEKEAGTYKGNARFYHNLMFYFYAMPFVLADDGINFEKADPITFEEKIYPGIKVSYNAHIGDSPNDNYFLYYDEATKQMQWLGYTVTFGKDDTSTNVKYIRYSDWGDHGGLILPNSMTWHKVEEGAIKEAVSTRTFANINVSKETVDAKIFEVPEGAVVPEQ</sequence>